<evidence type="ECO:0000259" key="14">
    <source>
        <dbReference type="PROSITE" id="PS50885"/>
    </source>
</evidence>
<feature type="compositionally biased region" description="Basic and acidic residues" evidence="11">
    <location>
        <begin position="1"/>
        <end position="29"/>
    </location>
</feature>
<accession>A0A5J6MSZ4</accession>
<dbReference type="CDD" id="cd00082">
    <property type="entry name" value="HisKA"/>
    <property type="match status" value="1"/>
</dbReference>
<evidence type="ECO:0000256" key="12">
    <source>
        <dbReference type="SAM" id="Phobius"/>
    </source>
</evidence>
<evidence type="ECO:0000256" key="5">
    <source>
        <dbReference type="ARBA" id="ARBA00022679"/>
    </source>
</evidence>
<dbReference type="InterPro" id="IPR003661">
    <property type="entry name" value="HisK_dim/P_dom"/>
</dbReference>
<evidence type="ECO:0000313" key="16">
    <source>
        <dbReference type="Proteomes" id="UP000325797"/>
    </source>
</evidence>
<evidence type="ECO:0000256" key="8">
    <source>
        <dbReference type="ARBA" id="ARBA00022989"/>
    </source>
</evidence>
<dbReference type="SMART" id="SM00304">
    <property type="entry name" value="HAMP"/>
    <property type="match status" value="1"/>
</dbReference>
<dbReference type="InterPro" id="IPR050428">
    <property type="entry name" value="TCS_sensor_his_kinase"/>
</dbReference>
<keyword evidence="9" id="KW-0902">Two-component regulatory system</keyword>
<dbReference type="Pfam" id="PF13755">
    <property type="entry name" value="Sensor_TM1"/>
    <property type="match status" value="1"/>
</dbReference>
<dbReference type="GO" id="GO:0000155">
    <property type="term" value="F:phosphorelay sensor kinase activity"/>
    <property type="evidence" value="ECO:0007669"/>
    <property type="project" value="InterPro"/>
</dbReference>
<dbReference type="PRINTS" id="PR00344">
    <property type="entry name" value="BCTRLSENSOR"/>
</dbReference>
<feature type="domain" description="HAMP" evidence="14">
    <location>
        <begin position="329"/>
        <end position="384"/>
    </location>
</feature>
<dbReference type="InterPro" id="IPR003660">
    <property type="entry name" value="HAMP_dom"/>
</dbReference>
<keyword evidence="4" id="KW-0597">Phosphoprotein</keyword>
<dbReference type="SUPFAM" id="SSF47384">
    <property type="entry name" value="Homodimeric domain of signal transducing histidine kinase"/>
    <property type="match status" value="1"/>
</dbReference>
<keyword evidence="16" id="KW-1185">Reference proteome</keyword>
<keyword evidence="10 12" id="KW-0472">Membrane</keyword>
<feature type="transmembrane region" description="Helical" evidence="12">
    <location>
        <begin position="307"/>
        <end position="328"/>
    </location>
</feature>
<sequence length="632" mass="69534">MSAEPELRAERPDRGPGRPGRDGPGHGETADPPLMANRAEDRIDDRAAAKAAKRQSPPPEAGSGAAERKRERDSVTRAALQRRRRRRRRLSPLTRRILALNVLAIAIPVAGLLYLGDYRDDLVNSQLASLRTQAELFAGAIGTSGVVTGPLGEEKILPETTRHTVRRLVDVSKVRARLFDSDGVLLADSFKLVGPSGQVEIEVLPPQQQHNLFGNLVADIYDWVVAQMPGNRRMPLYREAADQKAEDYPEAARALLGETAEMVRSNGAGGMILSVAVPVQRYRQVLGALMVSTDGREIEDALRRVRLGILQVFAVAAAITILLSLYLAGTIARPIHRLAEAADRVRRVPGRQVAIPDFGKRRDEIGDLAEALRDMTNALWQRMDAIERFAADVAHEIKNPLTSLRSAVETVARIEDPVQQKKLMGIILDDVQRLNRLITDISDASRLDAELSRAESERIDLPKLLQALTDLHESTIGPEGPRLLLDIADRQNLDVTGLESRLVQVLRNLIANAVSFSPPGGRIRLAAGRQGDMVRILVEDGGPGIPPGKLEAIFERFYSERPKTEKFGAHSGLGLSISKQIVEAQGGRIWAENIEDGHGEVLGARFVILLPAAEREPRDRSPRERAARDWQR</sequence>
<dbReference type="SMART" id="SM00387">
    <property type="entry name" value="HATPase_c"/>
    <property type="match status" value="1"/>
</dbReference>
<dbReference type="Pfam" id="PF02518">
    <property type="entry name" value="HATPase_c"/>
    <property type="match status" value="1"/>
</dbReference>
<keyword evidence="7 15" id="KW-0418">Kinase</keyword>
<dbReference type="InterPro" id="IPR003594">
    <property type="entry name" value="HATPase_dom"/>
</dbReference>
<comment type="subcellular location">
    <subcellularLocation>
        <location evidence="2">Membrane</location>
    </subcellularLocation>
</comment>
<dbReference type="Gene3D" id="1.10.287.130">
    <property type="match status" value="1"/>
</dbReference>
<dbReference type="PROSITE" id="PS50109">
    <property type="entry name" value="HIS_KIN"/>
    <property type="match status" value="1"/>
</dbReference>
<dbReference type="SMART" id="SM00388">
    <property type="entry name" value="HisKA"/>
    <property type="match status" value="1"/>
</dbReference>
<dbReference type="AlphaFoldDB" id="A0A5J6MSZ4"/>
<dbReference type="CDD" id="cd06225">
    <property type="entry name" value="HAMP"/>
    <property type="match status" value="1"/>
</dbReference>
<dbReference type="Proteomes" id="UP000325797">
    <property type="component" value="Chromosome"/>
</dbReference>
<dbReference type="PANTHER" id="PTHR45436:SF5">
    <property type="entry name" value="SENSOR HISTIDINE KINASE TRCS"/>
    <property type="match status" value="1"/>
</dbReference>
<evidence type="ECO:0000256" key="11">
    <source>
        <dbReference type="SAM" id="MobiDB-lite"/>
    </source>
</evidence>
<organism evidence="15 16">
    <name type="scientific">Hypericibacter adhaerens</name>
    <dbReference type="NCBI Taxonomy" id="2602016"/>
    <lineage>
        <taxon>Bacteria</taxon>
        <taxon>Pseudomonadati</taxon>
        <taxon>Pseudomonadota</taxon>
        <taxon>Alphaproteobacteria</taxon>
        <taxon>Rhodospirillales</taxon>
        <taxon>Dongiaceae</taxon>
        <taxon>Hypericibacter</taxon>
    </lineage>
</organism>
<feature type="compositionally biased region" description="Basic and acidic residues" evidence="11">
    <location>
        <begin position="38"/>
        <end position="48"/>
    </location>
</feature>
<dbReference type="InterPro" id="IPR036890">
    <property type="entry name" value="HATPase_C_sf"/>
</dbReference>
<keyword evidence="8 12" id="KW-1133">Transmembrane helix</keyword>
<dbReference type="EMBL" id="CP042582">
    <property type="protein sequence ID" value="QEX20247.1"/>
    <property type="molecule type" value="Genomic_DNA"/>
</dbReference>
<evidence type="ECO:0000256" key="7">
    <source>
        <dbReference type="ARBA" id="ARBA00022777"/>
    </source>
</evidence>
<keyword evidence="6 12" id="KW-0812">Transmembrane</keyword>
<dbReference type="Pfam" id="PF00672">
    <property type="entry name" value="HAMP"/>
    <property type="match status" value="1"/>
</dbReference>
<dbReference type="SUPFAM" id="SSF158472">
    <property type="entry name" value="HAMP domain-like"/>
    <property type="match status" value="1"/>
</dbReference>
<dbReference type="EC" id="2.7.13.3" evidence="3"/>
<evidence type="ECO:0000256" key="9">
    <source>
        <dbReference type="ARBA" id="ARBA00023012"/>
    </source>
</evidence>
<dbReference type="Pfam" id="PF13756">
    <property type="entry name" value="Stimulus_sens_1"/>
    <property type="match status" value="1"/>
</dbReference>
<gene>
    <name evidence="15" type="ORF">FRZ61_01640</name>
</gene>
<dbReference type="Pfam" id="PF00512">
    <property type="entry name" value="HisKA"/>
    <property type="match status" value="1"/>
</dbReference>
<dbReference type="PANTHER" id="PTHR45436">
    <property type="entry name" value="SENSOR HISTIDINE KINASE YKOH"/>
    <property type="match status" value="1"/>
</dbReference>
<evidence type="ECO:0000259" key="13">
    <source>
        <dbReference type="PROSITE" id="PS50109"/>
    </source>
</evidence>
<evidence type="ECO:0000313" key="15">
    <source>
        <dbReference type="EMBL" id="QEX20247.1"/>
    </source>
</evidence>
<reference evidence="15 16" key="1">
    <citation type="submission" date="2019-08" db="EMBL/GenBank/DDBJ databases">
        <title>Hyperibacter terrae gen. nov., sp. nov. and Hyperibacter viscosus sp. nov., two new members in the family Rhodospirillaceae isolated from the rhizosphere of Hypericum perforatum.</title>
        <authorList>
            <person name="Noviana Z."/>
        </authorList>
    </citation>
    <scope>NUCLEOTIDE SEQUENCE [LARGE SCALE GENOMIC DNA]</scope>
    <source>
        <strain evidence="15 16">R5959</strain>
    </source>
</reference>
<feature type="compositionally biased region" description="Basic and acidic residues" evidence="11">
    <location>
        <begin position="66"/>
        <end position="75"/>
    </location>
</feature>
<keyword evidence="5" id="KW-0808">Transferase</keyword>
<proteinExistence type="predicted"/>
<dbReference type="InterPro" id="IPR036097">
    <property type="entry name" value="HisK_dim/P_sf"/>
</dbReference>
<evidence type="ECO:0000256" key="6">
    <source>
        <dbReference type="ARBA" id="ARBA00022692"/>
    </source>
</evidence>
<dbReference type="PROSITE" id="PS50885">
    <property type="entry name" value="HAMP"/>
    <property type="match status" value="1"/>
</dbReference>
<dbReference type="KEGG" id="hadh:FRZ61_01640"/>
<feature type="region of interest" description="Disordered" evidence="11">
    <location>
        <begin position="1"/>
        <end position="86"/>
    </location>
</feature>
<protein>
    <recommendedName>
        <fullName evidence="3">histidine kinase</fullName>
        <ecNumber evidence="3">2.7.13.3</ecNumber>
    </recommendedName>
</protein>
<evidence type="ECO:0000256" key="4">
    <source>
        <dbReference type="ARBA" id="ARBA00022553"/>
    </source>
</evidence>
<evidence type="ECO:0000256" key="10">
    <source>
        <dbReference type="ARBA" id="ARBA00023136"/>
    </source>
</evidence>
<name>A0A5J6MSZ4_9PROT</name>
<dbReference type="InterPro" id="IPR025919">
    <property type="entry name" value="Stimulus_sens_dom"/>
</dbReference>
<dbReference type="GO" id="GO:0016020">
    <property type="term" value="C:membrane"/>
    <property type="evidence" value="ECO:0007669"/>
    <property type="project" value="UniProtKB-SubCell"/>
</dbReference>
<comment type="catalytic activity">
    <reaction evidence="1">
        <text>ATP + protein L-histidine = ADP + protein N-phospho-L-histidine.</text>
        <dbReference type="EC" id="2.7.13.3"/>
    </reaction>
</comment>
<dbReference type="InterPro" id="IPR025908">
    <property type="entry name" value="Sensor_TM1"/>
</dbReference>
<evidence type="ECO:0000256" key="3">
    <source>
        <dbReference type="ARBA" id="ARBA00012438"/>
    </source>
</evidence>
<dbReference type="Gene3D" id="6.10.340.10">
    <property type="match status" value="1"/>
</dbReference>
<feature type="domain" description="Histidine kinase" evidence="13">
    <location>
        <begin position="392"/>
        <end position="614"/>
    </location>
</feature>
<dbReference type="SUPFAM" id="SSF55874">
    <property type="entry name" value="ATPase domain of HSP90 chaperone/DNA topoisomerase II/histidine kinase"/>
    <property type="match status" value="1"/>
</dbReference>
<feature type="transmembrane region" description="Helical" evidence="12">
    <location>
        <begin position="93"/>
        <end position="116"/>
    </location>
</feature>
<dbReference type="InterPro" id="IPR004358">
    <property type="entry name" value="Sig_transdc_His_kin-like_C"/>
</dbReference>
<evidence type="ECO:0000256" key="2">
    <source>
        <dbReference type="ARBA" id="ARBA00004370"/>
    </source>
</evidence>
<dbReference type="InterPro" id="IPR005467">
    <property type="entry name" value="His_kinase_dom"/>
</dbReference>
<evidence type="ECO:0000256" key="1">
    <source>
        <dbReference type="ARBA" id="ARBA00000085"/>
    </source>
</evidence>
<dbReference type="Gene3D" id="3.30.565.10">
    <property type="entry name" value="Histidine kinase-like ATPase, C-terminal domain"/>
    <property type="match status" value="1"/>
</dbReference>